<sequence length="165" mass="17044">MRDRRLQGALVYLAVLGASGAVFGLKTYAPSTVATEQPPAATAPAPGGASTAEPSTGSTGKGRHSLRPRHARAVVSTVTGAVSPTPYGPVQVSVTFRGARITDVRVLQTPDRDGHSRSIADRAVPTLHDAVIASQSARIDTVSGATYTSQGYARSVQSAIDQHGR</sequence>
<protein>
    <submittedName>
        <fullName evidence="3">Uncharacterized protein with FMN-binding domain</fullName>
    </submittedName>
</protein>
<dbReference type="SMART" id="SM00900">
    <property type="entry name" value="FMN_bind"/>
    <property type="match status" value="1"/>
</dbReference>
<proteinExistence type="predicted"/>
<comment type="caution">
    <text evidence="3">The sequence shown here is derived from an EMBL/GenBank/DDBJ whole genome shotgun (WGS) entry which is preliminary data.</text>
</comment>
<organism evidence="3 4">
    <name type="scientific">Microlunatus panaciterrae</name>
    <dbReference type="NCBI Taxonomy" id="400768"/>
    <lineage>
        <taxon>Bacteria</taxon>
        <taxon>Bacillati</taxon>
        <taxon>Actinomycetota</taxon>
        <taxon>Actinomycetes</taxon>
        <taxon>Propionibacteriales</taxon>
        <taxon>Propionibacteriaceae</taxon>
        <taxon>Microlunatus</taxon>
    </lineage>
</organism>
<dbReference type="Proteomes" id="UP000704762">
    <property type="component" value="Unassembled WGS sequence"/>
</dbReference>
<evidence type="ECO:0000256" key="1">
    <source>
        <dbReference type="SAM" id="MobiDB-lite"/>
    </source>
</evidence>
<feature type="region of interest" description="Disordered" evidence="1">
    <location>
        <begin position="36"/>
        <end position="70"/>
    </location>
</feature>
<gene>
    <name evidence="3" type="ORF">JOE57_000620</name>
</gene>
<feature type="compositionally biased region" description="Basic residues" evidence="1">
    <location>
        <begin position="61"/>
        <end position="70"/>
    </location>
</feature>
<dbReference type="Pfam" id="PF04205">
    <property type="entry name" value="FMN_bind"/>
    <property type="match status" value="1"/>
</dbReference>
<dbReference type="RefSeq" id="WP_204916345.1">
    <property type="nucleotide sequence ID" value="NZ_BAAAQP010000011.1"/>
</dbReference>
<evidence type="ECO:0000313" key="4">
    <source>
        <dbReference type="Proteomes" id="UP000704762"/>
    </source>
</evidence>
<keyword evidence="4" id="KW-1185">Reference proteome</keyword>
<evidence type="ECO:0000313" key="3">
    <source>
        <dbReference type="EMBL" id="MBM7797699.1"/>
    </source>
</evidence>
<reference evidence="3 4" key="1">
    <citation type="submission" date="2021-01" db="EMBL/GenBank/DDBJ databases">
        <title>Sequencing the genomes of 1000 actinobacteria strains.</title>
        <authorList>
            <person name="Klenk H.-P."/>
        </authorList>
    </citation>
    <scope>NUCLEOTIDE SEQUENCE [LARGE SCALE GENOMIC DNA]</scope>
    <source>
        <strain evidence="3 4">DSM 18662</strain>
    </source>
</reference>
<accession>A0ABS2RFC2</accession>
<name>A0ABS2RFC2_9ACTN</name>
<evidence type="ECO:0000259" key="2">
    <source>
        <dbReference type="SMART" id="SM00900"/>
    </source>
</evidence>
<feature type="compositionally biased region" description="Low complexity" evidence="1">
    <location>
        <begin position="36"/>
        <end position="55"/>
    </location>
</feature>
<feature type="domain" description="FMN-binding" evidence="2">
    <location>
        <begin position="86"/>
        <end position="163"/>
    </location>
</feature>
<dbReference type="EMBL" id="JAFBCF010000001">
    <property type="protein sequence ID" value="MBM7797699.1"/>
    <property type="molecule type" value="Genomic_DNA"/>
</dbReference>
<dbReference type="InterPro" id="IPR007329">
    <property type="entry name" value="FMN-bd"/>
</dbReference>
<dbReference type="Gene3D" id="3.90.1010.20">
    <property type="match status" value="1"/>
</dbReference>